<protein>
    <submittedName>
        <fullName evidence="2">Phytoene desaturase</fullName>
    </submittedName>
</protein>
<comment type="caution">
    <text evidence="2">The sequence shown here is derived from an EMBL/GenBank/DDBJ whole genome shotgun (WGS) entry which is preliminary data.</text>
</comment>
<accession>A0A917BDS3</accession>
<gene>
    <name evidence="2" type="ORF">GCM10011519_09530</name>
</gene>
<dbReference type="Proteomes" id="UP000649179">
    <property type="component" value="Unassembled WGS sequence"/>
</dbReference>
<name>A0A917BDS3_9ACTN</name>
<dbReference type="EMBL" id="BMKQ01000001">
    <property type="protein sequence ID" value="GGF38056.1"/>
    <property type="molecule type" value="Genomic_DNA"/>
</dbReference>
<feature type="domain" description="Amine oxidase" evidence="1">
    <location>
        <begin position="10"/>
        <end position="304"/>
    </location>
</feature>
<reference evidence="2" key="1">
    <citation type="journal article" date="2014" name="Int. J. Syst. Evol. Microbiol.">
        <title>Complete genome sequence of Corynebacterium casei LMG S-19264T (=DSM 44701T), isolated from a smear-ripened cheese.</title>
        <authorList>
            <consortium name="US DOE Joint Genome Institute (JGI-PGF)"/>
            <person name="Walter F."/>
            <person name="Albersmeier A."/>
            <person name="Kalinowski J."/>
            <person name="Ruckert C."/>
        </authorList>
    </citation>
    <scope>NUCLEOTIDE SEQUENCE</scope>
    <source>
        <strain evidence="2">CGMCC 1.16067</strain>
    </source>
</reference>
<dbReference type="PANTHER" id="PTHR43734">
    <property type="entry name" value="PHYTOENE DESATURASE"/>
    <property type="match status" value="1"/>
</dbReference>
<keyword evidence="3" id="KW-1185">Reference proteome</keyword>
<dbReference type="SUPFAM" id="SSF51905">
    <property type="entry name" value="FAD/NAD(P)-binding domain"/>
    <property type="match status" value="1"/>
</dbReference>
<dbReference type="PANTHER" id="PTHR43734:SF1">
    <property type="entry name" value="PHYTOENE DESATURASE"/>
    <property type="match status" value="1"/>
</dbReference>
<dbReference type="InterPro" id="IPR036188">
    <property type="entry name" value="FAD/NAD-bd_sf"/>
</dbReference>
<evidence type="ECO:0000313" key="2">
    <source>
        <dbReference type="EMBL" id="GGF38056.1"/>
    </source>
</evidence>
<dbReference type="RefSeq" id="WP_188778702.1">
    <property type="nucleotide sequence ID" value="NZ_BMKQ01000001.1"/>
</dbReference>
<proteinExistence type="predicted"/>
<dbReference type="InterPro" id="IPR002937">
    <property type="entry name" value="Amino_oxidase"/>
</dbReference>
<organism evidence="2 3">
    <name type="scientific">Marmoricola endophyticus</name>
    <dbReference type="NCBI Taxonomy" id="2040280"/>
    <lineage>
        <taxon>Bacteria</taxon>
        <taxon>Bacillati</taxon>
        <taxon>Actinomycetota</taxon>
        <taxon>Actinomycetes</taxon>
        <taxon>Propionibacteriales</taxon>
        <taxon>Nocardioidaceae</taxon>
        <taxon>Marmoricola</taxon>
    </lineage>
</organism>
<dbReference type="Gene3D" id="3.50.50.60">
    <property type="entry name" value="FAD/NAD(P)-binding domain"/>
    <property type="match status" value="2"/>
</dbReference>
<dbReference type="Pfam" id="PF01593">
    <property type="entry name" value="Amino_oxidase"/>
    <property type="match status" value="1"/>
</dbReference>
<dbReference type="GO" id="GO:0016491">
    <property type="term" value="F:oxidoreductase activity"/>
    <property type="evidence" value="ECO:0007669"/>
    <property type="project" value="InterPro"/>
</dbReference>
<evidence type="ECO:0000313" key="3">
    <source>
        <dbReference type="Proteomes" id="UP000649179"/>
    </source>
</evidence>
<reference evidence="2" key="2">
    <citation type="submission" date="2020-09" db="EMBL/GenBank/DDBJ databases">
        <authorList>
            <person name="Sun Q."/>
            <person name="Zhou Y."/>
        </authorList>
    </citation>
    <scope>NUCLEOTIDE SEQUENCE</scope>
    <source>
        <strain evidence="2">CGMCC 1.16067</strain>
    </source>
</reference>
<dbReference type="AlphaFoldDB" id="A0A917BDS3"/>
<evidence type="ECO:0000259" key="1">
    <source>
        <dbReference type="Pfam" id="PF01593"/>
    </source>
</evidence>
<sequence>MRAVVVGGGLAGLATSARLAKQGHEVALLEAGDRLGGALAPLERDGFRWDSGASTTLLPAVLRDLFRKTGRPLERELELVPVEPARQHRFEEGGQVDLPAGSRATQIAALDGLEPGLGLRWADWTAGFADTWEALRKDWLEQPWTPWSAEHASPATRAAFASRRTVHRAARALKDDRLEDIVRAEWVLAGQDPRNVPAWAAMSCYVEQRFGVWTVPGGLSRIADALVGRLATRGVEVHTGTPVRDLELSGDRARGVRTEHGTVEADVVVVAVDPRRLPALAPLVRRTLPAMPPVLSHVALRGDLPEALQGLPHEVVLHGDPLLRLTTGGGSGPVPGDRAWTIAGQGRVSEDLVTALARHGLDVRDNLVHRVDLSPKDLVQHWAGSPAGVLWQGRRTAGLRLGTRTPVEGVYCAGAHVTPGPGVPYVGLSAALVAAEIGPAR</sequence>